<dbReference type="Proteomes" id="UP000254720">
    <property type="component" value="Unassembled WGS sequence"/>
</dbReference>
<dbReference type="GO" id="GO:0016758">
    <property type="term" value="F:hexosyltransferase activity"/>
    <property type="evidence" value="ECO:0007669"/>
    <property type="project" value="TreeGrafter"/>
</dbReference>
<evidence type="ECO:0000259" key="2">
    <source>
        <dbReference type="Pfam" id="PF13439"/>
    </source>
</evidence>
<evidence type="ECO:0000313" key="4">
    <source>
        <dbReference type="Proteomes" id="UP000254720"/>
    </source>
</evidence>
<comment type="caution">
    <text evidence="3">The sequence shown here is derived from an EMBL/GenBank/DDBJ whole genome shotgun (WGS) entry which is preliminary data.</text>
</comment>
<dbReference type="EMBL" id="QQAX01000008">
    <property type="protein sequence ID" value="RDI44765.1"/>
    <property type="molecule type" value="Genomic_DNA"/>
</dbReference>
<dbReference type="InterPro" id="IPR028098">
    <property type="entry name" value="Glyco_trans_4-like_N"/>
</dbReference>
<dbReference type="CDD" id="cd03801">
    <property type="entry name" value="GT4_PimA-like"/>
    <property type="match status" value="1"/>
</dbReference>
<evidence type="ECO:0000313" key="3">
    <source>
        <dbReference type="EMBL" id="RDI44765.1"/>
    </source>
</evidence>
<feature type="domain" description="Glycosyl transferase family 1" evidence="1">
    <location>
        <begin position="189"/>
        <end position="366"/>
    </location>
</feature>
<dbReference type="PANTHER" id="PTHR45947">
    <property type="entry name" value="SULFOQUINOVOSYL TRANSFERASE SQD2"/>
    <property type="match status" value="1"/>
</dbReference>
<dbReference type="Gene3D" id="3.40.50.2000">
    <property type="entry name" value="Glycogen Phosphorylase B"/>
    <property type="match status" value="2"/>
</dbReference>
<dbReference type="SUPFAM" id="SSF53756">
    <property type="entry name" value="UDP-Glycosyltransferase/glycogen phosphorylase"/>
    <property type="match status" value="1"/>
</dbReference>
<organism evidence="3 4">
    <name type="scientific">Aquicella lusitana</name>
    <dbReference type="NCBI Taxonomy" id="254246"/>
    <lineage>
        <taxon>Bacteria</taxon>
        <taxon>Pseudomonadati</taxon>
        <taxon>Pseudomonadota</taxon>
        <taxon>Gammaproteobacteria</taxon>
        <taxon>Legionellales</taxon>
        <taxon>Coxiellaceae</taxon>
        <taxon>Aquicella</taxon>
    </lineage>
</organism>
<dbReference type="OrthoDB" id="9802525at2"/>
<keyword evidence="4" id="KW-1185">Reference proteome</keyword>
<reference evidence="3 4" key="1">
    <citation type="submission" date="2018-07" db="EMBL/GenBank/DDBJ databases">
        <title>Genomic Encyclopedia of Type Strains, Phase IV (KMG-IV): sequencing the most valuable type-strain genomes for metagenomic binning, comparative biology and taxonomic classification.</title>
        <authorList>
            <person name="Goeker M."/>
        </authorList>
    </citation>
    <scope>NUCLEOTIDE SEQUENCE [LARGE SCALE GENOMIC DNA]</scope>
    <source>
        <strain evidence="3 4">DSM 16500</strain>
    </source>
</reference>
<dbReference type="PANTHER" id="PTHR45947:SF3">
    <property type="entry name" value="SULFOQUINOVOSYL TRANSFERASE SQD2"/>
    <property type="match status" value="1"/>
</dbReference>
<dbReference type="Pfam" id="PF13439">
    <property type="entry name" value="Glyco_transf_4"/>
    <property type="match status" value="1"/>
</dbReference>
<dbReference type="InterPro" id="IPR001296">
    <property type="entry name" value="Glyco_trans_1"/>
</dbReference>
<proteinExistence type="predicted"/>
<dbReference type="InterPro" id="IPR050194">
    <property type="entry name" value="Glycosyltransferase_grp1"/>
</dbReference>
<dbReference type="RefSeq" id="WP_114834114.1">
    <property type="nucleotide sequence ID" value="NZ_LR699114.1"/>
</dbReference>
<evidence type="ECO:0000259" key="1">
    <source>
        <dbReference type="Pfam" id="PF00534"/>
    </source>
</evidence>
<protein>
    <submittedName>
        <fullName evidence="3">Glycosyltransferase involved in cell wall biosynthesis</fullName>
    </submittedName>
</protein>
<feature type="domain" description="Glycosyltransferase subfamily 4-like N-terminal" evidence="2">
    <location>
        <begin position="16"/>
        <end position="183"/>
    </location>
</feature>
<keyword evidence="3" id="KW-0808">Transferase</keyword>
<accession>A0A370GM16</accession>
<dbReference type="AlphaFoldDB" id="A0A370GM16"/>
<gene>
    <name evidence="3" type="ORF">C8D86_10816</name>
</gene>
<name>A0A370GM16_9COXI</name>
<dbReference type="Pfam" id="PF00534">
    <property type="entry name" value="Glycos_transf_1"/>
    <property type="match status" value="1"/>
</dbReference>
<sequence>MRILFLCHRYLDTTLGGVAEFLHHLPLALKVHDAEVIIYTRASKDGPNRLASPEILENHIPHFSGPFLKPRFFISKKELQPFLSLCEKEKIDLIHAQGTYRAGFMAMHAHKQTGIPYIVTSHSDISAVNSQRIQRGNIKRRCKKVLEKANFVTHLAPAMQEASDSIHVTNHKSQIIHNGIDVAAWEKVLNQPEQDYMLAIGRLEPEKGFPLLIDAYAGLRKKGFRTSLVIAGTGSIEKELEQQARNYGFNVLTDFRDTSSIPSESIIFPGYIRAQAKKDLFSHAKLVLFATQPQACEEAFGIVQLEAMAAGKPLIASDIAAARYLQSRGMQALLVTPDSQHAWTEAMHALLYDDNLRHVMGQNNQKAVKQFDWIHIAKEYRVVYEAVLTEKTLR</sequence>